<sequence>MKLADIRPLATLVLFASTPLFASDNPGAHQHGHAEVQIAISHDRVDLIFTSPAHNLLGFEHEARTEAQKQRLLNVQDWLSTTPLINTADASCLVKDATADIASMAEGDDHEENHQHHDAPPRQRHADVEVTQVLNCPGVGSATELTTDLPDRFPGIDQLDIDWIDSAGQASIRLPSGETRFSLAR</sequence>
<organism evidence="2 3">
    <name type="scientific">Marinobacter mobilis</name>
    <dbReference type="NCBI Taxonomy" id="488533"/>
    <lineage>
        <taxon>Bacteria</taxon>
        <taxon>Pseudomonadati</taxon>
        <taxon>Pseudomonadota</taxon>
        <taxon>Gammaproteobacteria</taxon>
        <taxon>Pseudomonadales</taxon>
        <taxon>Marinobacteraceae</taxon>
        <taxon>Marinobacter</taxon>
    </lineage>
</organism>
<keyword evidence="1" id="KW-0732">Signal</keyword>
<accession>A0A1H3ANL4</accession>
<evidence type="ECO:0000313" key="3">
    <source>
        <dbReference type="Proteomes" id="UP000199675"/>
    </source>
</evidence>
<feature type="signal peptide" evidence="1">
    <location>
        <begin position="1"/>
        <end position="22"/>
    </location>
</feature>
<dbReference type="STRING" id="488533.SAMN04487960_10841"/>
<reference evidence="2 3" key="1">
    <citation type="submission" date="2016-10" db="EMBL/GenBank/DDBJ databases">
        <authorList>
            <person name="de Groot N.N."/>
        </authorList>
    </citation>
    <scope>NUCLEOTIDE SEQUENCE [LARGE SCALE GENOMIC DNA]</scope>
    <source>
        <strain evidence="2 3">CGMCC 1.7059</strain>
    </source>
</reference>
<feature type="chain" id="PRO_5011490431" description="Metal ABC transporter substrate-binding protein" evidence="1">
    <location>
        <begin position="23"/>
        <end position="185"/>
    </location>
</feature>
<dbReference type="EMBL" id="FNNE01000008">
    <property type="protein sequence ID" value="SDX31277.1"/>
    <property type="molecule type" value="Genomic_DNA"/>
</dbReference>
<name>A0A1H3ANL4_9GAMM</name>
<dbReference type="InterPro" id="IPR021253">
    <property type="entry name" value="ZrgA-like"/>
</dbReference>
<gene>
    <name evidence="2" type="ORF">SAMN04487960_10841</name>
</gene>
<keyword evidence="3" id="KW-1185">Reference proteome</keyword>
<protein>
    <recommendedName>
        <fullName evidence="4">Metal ABC transporter substrate-binding protein</fullName>
    </recommendedName>
</protein>
<evidence type="ECO:0000313" key="2">
    <source>
        <dbReference type="EMBL" id="SDX31277.1"/>
    </source>
</evidence>
<evidence type="ECO:0000256" key="1">
    <source>
        <dbReference type="SAM" id="SignalP"/>
    </source>
</evidence>
<dbReference type="Pfam" id="PF10986">
    <property type="entry name" value="ZrgA"/>
    <property type="match status" value="1"/>
</dbReference>
<dbReference type="OrthoDB" id="7346546at2"/>
<evidence type="ECO:0008006" key="4">
    <source>
        <dbReference type="Google" id="ProtNLM"/>
    </source>
</evidence>
<proteinExistence type="predicted"/>
<dbReference type="RefSeq" id="WP_091815047.1">
    <property type="nucleotide sequence ID" value="NZ_FNNE01000008.1"/>
</dbReference>
<dbReference type="AlphaFoldDB" id="A0A1H3ANL4"/>
<dbReference type="Proteomes" id="UP000199675">
    <property type="component" value="Unassembled WGS sequence"/>
</dbReference>